<organism evidence="1">
    <name type="scientific">Siphoviridae sp. ctKwY15</name>
    <dbReference type="NCBI Taxonomy" id="2827843"/>
    <lineage>
        <taxon>Viruses</taxon>
        <taxon>Duplodnaviria</taxon>
        <taxon>Heunggongvirae</taxon>
        <taxon>Uroviricota</taxon>
        <taxon>Caudoviricetes</taxon>
    </lineage>
</organism>
<protein>
    <submittedName>
        <fullName evidence="1">Uncharacterized protein</fullName>
    </submittedName>
</protein>
<reference evidence="1" key="1">
    <citation type="journal article" date="2021" name="Proc. Natl. Acad. Sci. U.S.A.">
        <title>A Catalog of Tens of Thousands of Viruses from Human Metagenomes Reveals Hidden Associations with Chronic Diseases.</title>
        <authorList>
            <person name="Tisza M.J."/>
            <person name="Buck C.B."/>
        </authorList>
    </citation>
    <scope>NUCLEOTIDE SEQUENCE</scope>
    <source>
        <strain evidence="1">CtKwY15</strain>
    </source>
</reference>
<proteinExistence type="predicted"/>
<accession>A0A8S5SUQ6</accession>
<sequence length="98" mass="11358">MANVENFKLVGGNKCKEVLAANPDYKVFWRSGFAFRGAGEGEVKREGLRKIYRPGGWYMGTFEDQMKQKYSWSAAIDIEIDHDKKEIHMNGFSENDMW</sequence>
<dbReference type="EMBL" id="BK032679">
    <property type="protein sequence ID" value="DAF54531.1"/>
    <property type="molecule type" value="Genomic_DNA"/>
</dbReference>
<evidence type="ECO:0000313" key="1">
    <source>
        <dbReference type="EMBL" id="DAF54531.1"/>
    </source>
</evidence>
<name>A0A8S5SUQ6_9CAUD</name>